<proteinExistence type="predicted"/>
<organism evidence="1 2">
    <name type="scientific">Hyalomma asiaticum</name>
    <name type="common">Tick</name>
    <dbReference type="NCBI Taxonomy" id="266040"/>
    <lineage>
        <taxon>Eukaryota</taxon>
        <taxon>Metazoa</taxon>
        <taxon>Ecdysozoa</taxon>
        <taxon>Arthropoda</taxon>
        <taxon>Chelicerata</taxon>
        <taxon>Arachnida</taxon>
        <taxon>Acari</taxon>
        <taxon>Parasitiformes</taxon>
        <taxon>Ixodida</taxon>
        <taxon>Ixodoidea</taxon>
        <taxon>Ixodidae</taxon>
        <taxon>Hyalomminae</taxon>
        <taxon>Hyalomma</taxon>
    </lineage>
</organism>
<keyword evidence="2" id="KW-1185">Reference proteome</keyword>
<evidence type="ECO:0000313" key="2">
    <source>
        <dbReference type="Proteomes" id="UP000821845"/>
    </source>
</evidence>
<dbReference type="EMBL" id="CM023483">
    <property type="protein sequence ID" value="KAH6935021.1"/>
    <property type="molecule type" value="Genomic_DNA"/>
</dbReference>
<name>A0ACB7SLW6_HYAAI</name>
<protein>
    <submittedName>
        <fullName evidence="1">Uncharacterized protein</fullName>
    </submittedName>
</protein>
<comment type="caution">
    <text evidence="1">The sequence shown here is derived from an EMBL/GenBank/DDBJ whole genome shotgun (WGS) entry which is preliminary data.</text>
</comment>
<gene>
    <name evidence="1" type="ORF">HPB50_002976</name>
</gene>
<evidence type="ECO:0000313" key="1">
    <source>
        <dbReference type="EMBL" id="KAH6935021.1"/>
    </source>
</evidence>
<dbReference type="Proteomes" id="UP000821845">
    <property type="component" value="Chromosome 3"/>
</dbReference>
<accession>A0ACB7SLW6</accession>
<sequence>MTAPWPTLSWRFLSVCLWSSLPAENGIARAENHLVTRKGPGQLERSSASLGSFHKKASATFRSFSSGLIYYKHRTDEGTLAKHWKPTFTQNSFHHLWRCSACPVVSGIRHHPEPMTWKPQLNWACMTLAVVHLVAARISTRLPEATMICIENCGQCKIMYGEYFDGRKCAEECVSTVGYIQPDCDIADTIIKYLRRKQ</sequence>
<reference evidence="1" key="1">
    <citation type="submission" date="2020-05" db="EMBL/GenBank/DDBJ databases">
        <title>Large-scale comparative analyses of tick genomes elucidate their genetic diversity and vector capacities.</title>
        <authorList>
            <person name="Jia N."/>
            <person name="Wang J."/>
            <person name="Shi W."/>
            <person name="Du L."/>
            <person name="Sun Y."/>
            <person name="Zhan W."/>
            <person name="Jiang J."/>
            <person name="Wang Q."/>
            <person name="Zhang B."/>
            <person name="Ji P."/>
            <person name="Sakyi L.B."/>
            <person name="Cui X."/>
            <person name="Yuan T."/>
            <person name="Jiang B."/>
            <person name="Yang W."/>
            <person name="Lam T.T.-Y."/>
            <person name="Chang Q."/>
            <person name="Ding S."/>
            <person name="Wang X."/>
            <person name="Zhu J."/>
            <person name="Ruan X."/>
            <person name="Zhao L."/>
            <person name="Wei J."/>
            <person name="Que T."/>
            <person name="Du C."/>
            <person name="Cheng J."/>
            <person name="Dai P."/>
            <person name="Han X."/>
            <person name="Huang E."/>
            <person name="Gao Y."/>
            <person name="Liu J."/>
            <person name="Shao H."/>
            <person name="Ye R."/>
            <person name="Li L."/>
            <person name="Wei W."/>
            <person name="Wang X."/>
            <person name="Wang C."/>
            <person name="Yang T."/>
            <person name="Huo Q."/>
            <person name="Li W."/>
            <person name="Guo W."/>
            <person name="Chen H."/>
            <person name="Zhou L."/>
            <person name="Ni X."/>
            <person name="Tian J."/>
            <person name="Zhou Y."/>
            <person name="Sheng Y."/>
            <person name="Liu T."/>
            <person name="Pan Y."/>
            <person name="Xia L."/>
            <person name="Li J."/>
            <person name="Zhao F."/>
            <person name="Cao W."/>
        </authorList>
    </citation>
    <scope>NUCLEOTIDE SEQUENCE</scope>
    <source>
        <strain evidence="1">Hyas-2018</strain>
    </source>
</reference>